<gene>
    <name evidence="3" type="ORF">K1J60_24815</name>
</gene>
<dbReference type="EMBL" id="CP080647">
    <property type="protein sequence ID" value="QYX79311.1"/>
    <property type="molecule type" value="Genomic_DNA"/>
</dbReference>
<proteinExistence type="inferred from homology"/>
<dbReference type="Pfam" id="PF00378">
    <property type="entry name" value="ECH_1"/>
    <property type="match status" value="2"/>
</dbReference>
<dbReference type="Proteomes" id="UP000827138">
    <property type="component" value="Chromosome"/>
</dbReference>
<evidence type="ECO:0000256" key="1">
    <source>
        <dbReference type="ARBA" id="ARBA00005254"/>
    </source>
</evidence>
<evidence type="ECO:0000256" key="2">
    <source>
        <dbReference type="SAM" id="MobiDB-lite"/>
    </source>
</evidence>
<dbReference type="SUPFAM" id="SSF52096">
    <property type="entry name" value="ClpP/crotonase"/>
    <property type="match status" value="1"/>
</dbReference>
<evidence type="ECO:0000313" key="3">
    <source>
        <dbReference type="EMBL" id="QYX79311.1"/>
    </source>
</evidence>
<dbReference type="InterPro" id="IPR001753">
    <property type="entry name" value="Enoyl-CoA_hydra/iso"/>
</dbReference>
<dbReference type="InterPro" id="IPR029045">
    <property type="entry name" value="ClpP/crotonase-like_dom_sf"/>
</dbReference>
<organism evidence="3 4">
    <name type="scientific">Streptomyces akebiae</name>
    <dbReference type="NCBI Taxonomy" id="2865673"/>
    <lineage>
        <taxon>Bacteria</taxon>
        <taxon>Bacillati</taxon>
        <taxon>Actinomycetota</taxon>
        <taxon>Actinomycetes</taxon>
        <taxon>Kitasatosporales</taxon>
        <taxon>Streptomycetaceae</taxon>
        <taxon>Streptomyces</taxon>
    </lineage>
</organism>
<name>A0ABX8XVW7_9ACTN</name>
<feature type="compositionally biased region" description="Gly residues" evidence="2">
    <location>
        <begin position="84"/>
        <end position="115"/>
    </location>
</feature>
<accession>A0ABX8XVW7</accession>
<evidence type="ECO:0000313" key="4">
    <source>
        <dbReference type="Proteomes" id="UP000827138"/>
    </source>
</evidence>
<dbReference type="RefSeq" id="WP_220648107.1">
    <property type="nucleotide sequence ID" value="NZ_CP080647.1"/>
</dbReference>
<dbReference type="Gene3D" id="3.90.226.10">
    <property type="entry name" value="2-enoyl-CoA Hydratase, Chain A, domain 1"/>
    <property type="match status" value="1"/>
</dbReference>
<sequence length="304" mass="31354">MSVSPLQHPEKSRDSLILHATDNAVSWITLNRPEAMNAIAPEQRERLIQLLSEASADPAVRAVVITGTGRGFCAGADLRGTATGGGSTAGVGSTSGDGSTSGVGPTGGGPTGGDGTRVAGDVARVIRLGAQRLIAAVLDCEKPVIAAVNGTAAGLGAHLALACDLVLAAEGARFIEVFVRRGLVPDGGGAYLLPRLVGPQRAKELMFFGDALPAADAHRLGLVNRVVPAEDLEKTAREWAERLAAGPTRAIALTKHLVNTSLDTDRATAFGAEATAQEINMTTADAQEGVTSFVERRNPHYEGR</sequence>
<feature type="region of interest" description="Disordered" evidence="2">
    <location>
        <begin position="84"/>
        <end position="116"/>
    </location>
</feature>
<reference evidence="3 4" key="1">
    <citation type="submission" date="2021-08" db="EMBL/GenBank/DDBJ databases">
        <authorList>
            <person name="Ping M."/>
        </authorList>
    </citation>
    <scope>NUCLEOTIDE SEQUENCE [LARGE SCALE GENOMIC DNA]</scope>
    <source>
        <strain evidence="3 4">MG28</strain>
    </source>
</reference>
<dbReference type="PANTHER" id="PTHR43459">
    <property type="entry name" value="ENOYL-COA HYDRATASE"/>
    <property type="match status" value="1"/>
</dbReference>
<dbReference type="CDD" id="cd06558">
    <property type="entry name" value="crotonase-like"/>
    <property type="match status" value="1"/>
</dbReference>
<comment type="similarity">
    <text evidence="1">Belongs to the enoyl-CoA hydratase/isomerase family.</text>
</comment>
<keyword evidence="4" id="KW-1185">Reference proteome</keyword>
<protein>
    <submittedName>
        <fullName evidence="3">Enoyl-CoA hydratase/isomerase family protein</fullName>
    </submittedName>
</protein>
<dbReference type="Gene3D" id="1.10.12.10">
    <property type="entry name" value="Lyase 2-enoyl-coa Hydratase, Chain A, domain 2"/>
    <property type="match status" value="1"/>
</dbReference>
<dbReference type="InterPro" id="IPR014748">
    <property type="entry name" value="Enoyl-CoA_hydra_C"/>
</dbReference>
<dbReference type="PANTHER" id="PTHR43459:SF1">
    <property type="entry name" value="EG:BACN32G11.4 PROTEIN"/>
    <property type="match status" value="1"/>
</dbReference>